<evidence type="ECO:0000313" key="1">
    <source>
        <dbReference type="EMBL" id="PRP74147.1"/>
    </source>
</evidence>
<sequence>MSFNGSMMSKHSETSTPKGLSFVKLKAVAIDQKRQDAWEAVFNHFQDISDSKDLSDDLDNSSGQVMKVVEHLIQQRRISRQMFDILLNFLDSLTCTDRRHNLPY</sequence>
<dbReference type="Proteomes" id="UP000241769">
    <property type="component" value="Unassembled WGS sequence"/>
</dbReference>
<evidence type="ECO:0000313" key="2">
    <source>
        <dbReference type="Proteomes" id="UP000241769"/>
    </source>
</evidence>
<reference evidence="1 2" key="1">
    <citation type="journal article" date="2018" name="Genome Biol. Evol.">
        <title>Multiple Roots of Fruiting Body Formation in Amoebozoa.</title>
        <authorList>
            <person name="Hillmann F."/>
            <person name="Forbes G."/>
            <person name="Novohradska S."/>
            <person name="Ferling I."/>
            <person name="Riege K."/>
            <person name="Groth M."/>
            <person name="Westermann M."/>
            <person name="Marz M."/>
            <person name="Spaller T."/>
            <person name="Winckler T."/>
            <person name="Schaap P."/>
            <person name="Glockner G."/>
        </authorList>
    </citation>
    <scope>NUCLEOTIDE SEQUENCE [LARGE SCALE GENOMIC DNA]</scope>
    <source>
        <strain evidence="1 2">Jena</strain>
    </source>
</reference>
<name>A0A2P6MR19_9EUKA</name>
<organism evidence="1 2">
    <name type="scientific">Planoprotostelium fungivorum</name>
    <dbReference type="NCBI Taxonomy" id="1890364"/>
    <lineage>
        <taxon>Eukaryota</taxon>
        <taxon>Amoebozoa</taxon>
        <taxon>Evosea</taxon>
        <taxon>Variosea</taxon>
        <taxon>Cavosteliida</taxon>
        <taxon>Cavosteliaceae</taxon>
        <taxon>Planoprotostelium</taxon>
    </lineage>
</organism>
<dbReference type="InParanoid" id="A0A2P6MR19"/>
<proteinExistence type="predicted"/>
<keyword evidence="2" id="KW-1185">Reference proteome</keyword>
<comment type="caution">
    <text evidence="1">The sequence shown here is derived from an EMBL/GenBank/DDBJ whole genome shotgun (WGS) entry which is preliminary data.</text>
</comment>
<protein>
    <submittedName>
        <fullName evidence="1">Uncharacterized protein</fullName>
    </submittedName>
</protein>
<dbReference type="EMBL" id="MDYQ01000497">
    <property type="protein sequence ID" value="PRP74147.1"/>
    <property type="molecule type" value="Genomic_DNA"/>
</dbReference>
<accession>A0A2P6MR19</accession>
<gene>
    <name evidence="1" type="ORF">PROFUN_06472</name>
</gene>
<dbReference type="AlphaFoldDB" id="A0A2P6MR19"/>